<keyword evidence="4" id="KW-0411">Iron-sulfur</keyword>
<keyword evidence="1" id="KW-0001">2Fe-2S</keyword>
<dbReference type="GO" id="GO:0004497">
    <property type="term" value="F:monooxygenase activity"/>
    <property type="evidence" value="ECO:0007669"/>
    <property type="project" value="UniProtKB-ARBA"/>
</dbReference>
<accession>A0A1X0D4N9</accession>
<keyword evidence="3" id="KW-0408">Iron</keyword>
<evidence type="ECO:0000256" key="1">
    <source>
        <dbReference type="ARBA" id="ARBA00022714"/>
    </source>
</evidence>
<dbReference type="Pfam" id="PF00355">
    <property type="entry name" value="Rieske"/>
    <property type="match status" value="1"/>
</dbReference>
<dbReference type="STRING" id="53376.BST25_22740"/>
<keyword evidence="7" id="KW-1185">Reference proteome</keyword>
<feature type="domain" description="Rieske" evidence="5">
    <location>
        <begin position="19"/>
        <end position="131"/>
    </location>
</feature>
<dbReference type="PANTHER" id="PTHR21496:SF23">
    <property type="entry name" value="3-PHENYLPROPIONATE_CINNAMIC ACID DIOXYGENASE FERREDOXIN SUBUNIT"/>
    <property type="match status" value="1"/>
</dbReference>
<gene>
    <name evidence="6" type="ORF">BST25_22740</name>
</gene>
<dbReference type="SUPFAM" id="SSF50022">
    <property type="entry name" value="ISP domain"/>
    <property type="match status" value="1"/>
</dbReference>
<dbReference type="GO" id="GO:0046872">
    <property type="term" value="F:metal ion binding"/>
    <property type="evidence" value="ECO:0007669"/>
    <property type="project" value="UniProtKB-KW"/>
</dbReference>
<dbReference type="InterPro" id="IPR017941">
    <property type="entry name" value="Rieske_2Fe-2S"/>
</dbReference>
<evidence type="ECO:0000256" key="3">
    <source>
        <dbReference type="ARBA" id="ARBA00023004"/>
    </source>
</evidence>
<dbReference type="Proteomes" id="UP000192566">
    <property type="component" value="Unassembled WGS sequence"/>
</dbReference>
<protein>
    <submittedName>
        <fullName evidence="6">(2Fe-2S)-binding protein</fullName>
    </submittedName>
</protein>
<organism evidence="6 7">
    <name type="scientific">Mycobacterium heidelbergense</name>
    <dbReference type="NCBI Taxonomy" id="53376"/>
    <lineage>
        <taxon>Bacteria</taxon>
        <taxon>Bacillati</taxon>
        <taxon>Actinomycetota</taxon>
        <taxon>Actinomycetes</taxon>
        <taxon>Mycobacteriales</taxon>
        <taxon>Mycobacteriaceae</taxon>
        <taxon>Mycobacterium</taxon>
        <taxon>Mycobacterium simiae complex</taxon>
    </lineage>
</organism>
<evidence type="ECO:0000256" key="2">
    <source>
        <dbReference type="ARBA" id="ARBA00022723"/>
    </source>
</evidence>
<evidence type="ECO:0000256" key="4">
    <source>
        <dbReference type="ARBA" id="ARBA00023014"/>
    </source>
</evidence>
<proteinExistence type="predicted"/>
<dbReference type="GO" id="GO:0051537">
    <property type="term" value="F:2 iron, 2 sulfur cluster binding"/>
    <property type="evidence" value="ECO:0007669"/>
    <property type="project" value="UniProtKB-KW"/>
</dbReference>
<dbReference type="PROSITE" id="PS51296">
    <property type="entry name" value="RIESKE"/>
    <property type="match status" value="1"/>
</dbReference>
<sequence length="133" mass="14526">MATKPSSRGGGDPQVPQRRFVCSLDELPPGEMKLVDVGKFGVGVYNVRGELYAIVNYCSHEGAPLCLGLIGGTNEPAPDEPGGLRRARDGQIVRCPWHNWEFDVTTGQNVADPTRRVRTYHVDVTDGEVYLTA</sequence>
<reference evidence="6 7" key="1">
    <citation type="submission" date="2017-02" db="EMBL/GenBank/DDBJ databases">
        <title>The new phylogeny of genus Mycobacterium.</title>
        <authorList>
            <person name="Tortoli E."/>
            <person name="Trovato A."/>
            <person name="Cirillo D.M."/>
        </authorList>
    </citation>
    <scope>NUCLEOTIDE SEQUENCE [LARGE SCALE GENOMIC DNA]</scope>
    <source>
        <strain evidence="6 7">DSM 44471</strain>
    </source>
</reference>
<evidence type="ECO:0000313" key="7">
    <source>
        <dbReference type="Proteomes" id="UP000192566"/>
    </source>
</evidence>
<dbReference type="PANTHER" id="PTHR21496">
    <property type="entry name" value="FERREDOXIN-RELATED"/>
    <property type="match status" value="1"/>
</dbReference>
<keyword evidence="2" id="KW-0479">Metal-binding</keyword>
<evidence type="ECO:0000259" key="5">
    <source>
        <dbReference type="PROSITE" id="PS51296"/>
    </source>
</evidence>
<evidence type="ECO:0000313" key="6">
    <source>
        <dbReference type="EMBL" id="ORA67371.1"/>
    </source>
</evidence>
<dbReference type="InterPro" id="IPR036922">
    <property type="entry name" value="Rieske_2Fe-2S_sf"/>
</dbReference>
<dbReference type="AlphaFoldDB" id="A0A1X0D4N9"/>
<dbReference type="EMBL" id="MVHR01000063">
    <property type="protein sequence ID" value="ORA67371.1"/>
    <property type="molecule type" value="Genomic_DNA"/>
</dbReference>
<comment type="caution">
    <text evidence="6">The sequence shown here is derived from an EMBL/GenBank/DDBJ whole genome shotgun (WGS) entry which is preliminary data.</text>
</comment>
<name>A0A1X0D4N9_MYCHE</name>
<dbReference type="Gene3D" id="2.102.10.10">
    <property type="entry name" value="Rieske [2Fe-2S] iron-sulphur domain"/>
    <property type="match status" value="1"/>
</dbReference>
<dbReference type="GO" id="GO:0016705">
    <property type="term" value="F:oxidoreductase activity, acting on paired donors, with incorporation or reduction of molecular oxygen"/>
    <property type="evidence" value="ECO:0007669"/>
    <property type="project" value="UniProtKB-ARBA"/>
</dbReference>